<gene>
    <name evidence="2" type="ORF">GCM10010411_70220</name>
</gene>
<dbReference type="PANTHER" id="PTHR22916:SF3">
    <property type="entry name" value="UDP-GLCNAC:BETAGAL BETA-1,3-N-ACETYLGLUCOSAMINYLTRANSFERASE-LIKE PROTEIN 1"/>
    <property type="match status" value="1"/>
</dbReference>
<comment type="caution">
    <text evidence="2">The sequence shown here is derived from an EMBL/GenBank/DDBJ whole genome shotgun (WGS) entry which is preliminary data.</text>
</comment>
<reference evidence="2 3" key="1">
    <citation type="journal article" date="2019" name="Int. J. Syst. Evol. Microbiol.">
        <title>The Global Catalogue of Microorganisms (GCM) 10K type strain sequencing project: providing services to taxonomists for standard genome sequencing and annotation.</title>
        <authorList>
            <consortium name="The Broad Institute Genomics Platform"/>
            <consortium name="The Broad Institute Genome Sequencing Center for Infectious Disease"/>
            <person name="Wu L."/>
            <person name="Ma J."/>
        </authorList>
    </citation>
    <scope>NUCLEOTIDE SEQUENCE [LARGE SCALE GENOMIC DNA]</scope>
    <source>
        <strain evidence="2 3">JCM 6833</strain>
    </source>
</reference>
<protein>
    <submittedName>
        <fullName evidence="2">Glycosyltransferase family 2 protein</fullName>
    </submittedName>
</protein>
<evidence type="ECO:0000313" key="2">
    <source>
        <dbReference type="EMBL" id="GAA2623883.1"/>
    </source>
</evidence>
<evidence type="ECO:0000313" key="3">
    <source>
        <dbReference type="Proteomes" id="UP001501509"/>
    </source>
</evidence>
<dbReference type="Gene3D" id="3.90.550.10">
    <property type="entry name" value="Spore Coat Polysaccharide Biosynthesis Protein SpsA, Chain A"/>
    <property type="match status" value="1"/>
</dbReference>
<accession>A0ABN3QDY6</accession>
<organism evidence="2 3">
    <name type="scientific">Actinomadura fulvescens</name>
    <dbReference type="NCBI Taxonomy" id="46160"/>
    <lineage>
        <taxon>Bacteria</taxon>
        <taxon>Bacillati</taxon>
        <taxon>Actinomycetota</taxon>
        <taxon>Actinomycetes</taxon>
        <taxon>Streptosporangiales</taxon>
        <taxon>Thermomonosporaceae</taxon>
        <taxon>Actinomadura</taxon>
    </lineage>
</organism>
<dbReference type="InterPro" id="IPR001173">
    <property type="entry name" value="Glyco_trans_2-like"/>
</dbReference>
<keyword evidence="3" id="KW-1185">Reference proteome</keyword>
<dbReference type="CDD" id="cd00761">
    <property type="entry name" value="Glyco_tranf_GTA_type"/>
    <property type="match status" value="1"/>
</dbReference>
<evidence type="ECO:0000259" key="1">
    <source>
        <dbReference type="Pfam" id="PF00535"/>
    </source>
</evidence>
<proteinExistence type="predicted"/>
<sequence length="323" mass="36124">MSDIAVSVIVPARDVAPYAPAMLRGLAGNVRDDIEFIVVDDGSADRTPEIIDDHRARLPGLVSIRHDRPLGVSAARNRGLAVASGRYITFLDGDDWMAPGHLFALLAAIEALGCDFVRTDHVQVSGRRRTLFRAPEGRRDTVFSPRESIMPPHEPTMVDYPQCYNGIYRRELAEAGLLGFDERLHTAEDRPWIWRLHRAAASYAVVSLAGVFYRRDVPASLTQIGDERQLHFFEAFDSVLAGLADDPDGDRLARKAVRNYFAVIAHHLRKEERLTAEMRARLRERAATAMLGVPGHLRTEVLPAMGRERMELFERTLGIGLEP</sequence>
<dbReference type="PANTHER" id="PTHR22916">
    <property type="entry name" value="GLYCOSYLTRANSFERASE"/>
    <property type="match status" value="1"/>
</dbReference>
<dbReference type="EMBL" id="BAAATD010000011">
    <property type="protein sequence ID" value="GAA2623883.1"/>
    <property type="molecule type" value="Genomic_DNA"/>
</dbReference>
<dbReference type="Proteomes" id="UP001501509">
    <property type="component" value="Unassembled WGS sequence"/>
</dbReference>
<dbReference type="SUPFAM" id="SSF53448">
    <property type="entry name" value="Nucleotide-diphospho-sugar transferases"/>
    <property type="match status" value="1"/>
</dbReference>
<name>A0ABN3QDY6_9ACTN</name>
<feature type="domain" description="Glycosyltransferase 2-like" evidence="1">
    <location>
        <begin position="7"/>
        <end position="172"/>
    </location>
</feature>
<dbReference type="RefSeq" id="WP_344546786.1">
    <property type="nucleotide sequence ID" value="NZ_BAAATD010000011.1"/>
</dbReference>
<dbReference type="InterPro" id="IPR029044">
    <property type="entry name" value="Nucleotide-diphossugar_trans"/>
</dbReference>
<dbReference type="Pfam" id="PF00535">
    <property type="entry name" value="Glycos_transf_2"/>
    <property type="match status" value="1"/>
</dbReference>